<dbReference type="InterPro" id="IPR002471">
    <property type="entry name" value="Pept_S9_AS"/>
</dbReference>
<dbReference type="GO" id="GO:0052689">
    <property type="term" value="F:carboxylic ester hydrolase activity"/>
    <property type="evidence" value="ECO:0007669"/>
    <property type="project" value="TreeGrafter"/>
</dbReference>
<dbReference type="PANTHER" id="PTHR43265">
    <property type="entry name" value="ESTERASE ESTD"/>
    <property type="match status" value="1"/>
</dbReference>
<sequence length="438" mass="48098">MNLALLLLLCTQVDPPTKTQEIPHAGLARAFVERLGRGEFDQAVASFDDTMKRGLPASKLREVWQGITGQYGPLQSLGESRREVVDKYQVVFVTLEFARGKLEAKVVFDSQDRIAGLFFVPAGKYKSPAYVDTTKFSEVEVKVGKGLFPLAGTLSLPTGDGLFAAVVLVHGSGPHDRDETIGPNRPFRDLAQGLASQGIAVLRYEKRTKQHQLVMALTTSTITVKEETVNDAAAAVETLAGQEKIDPNRIFVLGHSLGGMLLPRIAAANPRPAGFISLAGSTRPLEDLVLEQTKYILLLDGPLNAEKQQQLNVIKQQVDKVKSADLSIDTPARELPLGVAARYWLDLRDYDPAAAAQRIARPMLILQGERDYQVTMDDFARWKQAIGSRNQVKFVSYPTLNHLFMVGAGPSRPIEYLTPGNVAESVIRDVAQWIKSSR</sequence>
<dbReference type="EMBL" id="CP036274">
    <property type="protein sequence ID" value="QDU31665.1"/>
    <property type="molecule type" value="Genomic_DNA"/>
</dbReference>
<dbReference type="InterPro" id="IPR053145">
    <property type="entry name" value="AB_hydrolase_Est10"/>
</dbReference>
<keyword evidence="1 4" id="KW-0378">Hydrolase</keyword>
<evidence type="ECO:0000313" key="5">
    <source>
        <dbReference type="Proteomes" id="UP000315017"/>
    </source>
</evidence>
<dbReference type="InterPro" id="IPR029058">
    <property type="entry name" value="AB_hydrolase_fold"/>
</dbReference>
<dbReference type="SUPFAM" id="SSF53474">
    <property type="entry name" value="alpha/beta-Hydrolases"/>
    <property type="match status" value="1"/>
</dbReference>
<name>A0A517YN76_9BACT</name>
<dbReference type="Pfam" id="PF13026">
    <property type="entry name" value="DUF3887"/>
    <property type="match status" value="1"/>
</dbReference>
<dbReference type="GO" id="GO:0006508">
    <property type="term" value="P:proteolysis"/>
    <property type="evidence" value="ECO:0007669"/>
    <property type="project" value="InterPro"/>
</dbReference>
<evidence type="ECO:0000259" key="3">
    <source>
        <dbReference type="Pfam" id="PF13026"/>
    </source>
</evidence>
<keyword evidence="5" id="KW-1185">Reference proteome</keyword>
<evidence type="ECO:0000313" key="4">
    <source>
        <dbReference type="EMBL" id="QDU31665.1"/>
    </source>
</evidence>
<dbReference type="Gene3D" id="3.40.50.1820">
    <property type="entry name" value="alpha/beta hydrolase"/>
    <property type="match status" value="1"/>
</dbReference>
<dbReference type="Proteomes" id="UP000315017">
    <property type="component" value="Chromosome"/>
</dbReference>
<feature type="domain" description="DUF3887" evidence="3">
    <location>
        <begin position="28"/>
        <end position="117"/>
    </location>
</feature>
<dbReference type="AlphaFoldDB" id="A0A517YN76"/>
<dbReference type="RefSeq" id="WP_145099173.1">
    <property type="nucleotide sequence ID" value="NZ_CP036274.1"/>
</dbReference>
<feature type="domain" description="Serine aminopeptidase S33" evidence="2">
    <location>
        <begin position="164"/>
        <end position="404"/>
    </location>
</feature>
<proteinExistence type="predicted"/>
<dbReference type="PROSITE" id="PS00708">
    <property type="entry name" value="PRO_ENDOPEP_SER"/>
    <property type="match status" value="1"/>
</dbReference>
<dbReference type="Gene3D" id="3.10.450.590">
    <property type="match status" value="1"/>
</dbReference>
<evidence type="ECO:0000259" key="2">
    <source>
        <dbReference type="Pfam" id="PF12146"/>
    </source>
</evidence>
<dbReference type="InterPro" id="IPR022742">
    <property type="entry name" value="Hydrolase_4"/>
</dbReference>
<dbReference type="PANTHER" id="PTHR43265:SF1">
    <property type="entry name" value="ESTERASE ESTD"/>
    <property type="match status" value="1"/>
</dbReference>
<reference evidence="4 5" key="1">
    <citation type="submission" date="2019-02" db="EMBL/GenBank/DDBJ databases">
        <title>Deep-cultivation of Planctomycetes and their phenomic and genomic characterization uncovers novel biology.</title>
        <authorList>
            <person name="Wiegand S."/>
            <person name="Jogler M."/>
            <person name="Boedeker C."/>
            <person name="Pinto D."/>
            <person name="Vollmers J."/>
            <person name="Rivas-Marin E."/>
            <person name="Kohn T."/>
            <person name="Peeters S.H."/>
            <person name="Heuer A."/>
            <person name="Rast P."/>
            <person name="Oberbeckmann S."/>
            <person name="Bunk B."/>
            <person name="Jeske O."/>
            <person name="Meyerdierks A."/>
            <person name="Storesund J.E."/>
            <person name="Kallscheuer N."/>
            <person name="Luecker S."/>
            <person name="Lage O.M."/>
            <person name="Pohl T."/>
            <person name="Merkel B.J."/>
            <person name="Hornburger P."/>
            <person name="Mueller R.-W."/>
            <person name="Bruemmer F."/>
            <person name="Labrenz M."/>
            <person name="Spormann A.M."/>
            <person name="Op den Camp H."/>
            <person name="Overmann J."/>
            <person name="Amann R."/>
            <person name="Jetten M.S.M."/>
            <person name="Mascher T."/>
            <person name="Medema M.H."/>
            <person name="Devos D.P."/>
            <person name="Kaster A.-K."/>
            <person name="Ovreas L."/>
            <person name="Rohde M."/>
            <person name="Galperin M.Y."/>
            <person name="Jogler C."/>
        </authorList>
    </citation>
    <scope>NUCLEOTIDE SEQUENCE [LARGE SCALE GENOMIC DNA]</scope>
    <source>
        <strain evidence="4 5">ETA_A8</strain>
    </source>
</reference>
<accession>A0A517YN76</accession>
<dbReference type="InterPro" id="IPR024981">
    <property type="entry name" value="DUF3887"/>
</dbReference>
<evidence type="ECO:0000256" key="1">
    <source>
        <dbReference type="ARBA" id="ARBA00022801"/>
    </source>
</evidence>
<dbReference type="KEGG" id="aagg:ETAA8_68250"/>
<dbReference type="GO" id="GO:0004252">
    <property type="term" value="F:serine-type endopeptidase activity"/>
    <property type="evidence" value="ECO:0007669"/>
    <property type="project" value="InterPro"/>
</dbReference>
<dbReference type="Pfam" id="PF12146">
    <property type="entry name" value="Hydrolase_4"/>
    <property type="match status" value="1"/>
</dbReference>
<protein>
    <submittedName>
        <fullName evidence="4">Alpha/beta hydrolase family protein</fullName>
    </submittedName>
</protein>
<gene>
    <name evidence="4" type="ORF">ETAA8_68250</name>
</gene>
<organism evidence="4 5">
    <name type="scientific">Anatilimnocola aggregata</name>
    <dbReference type="NCBI Taxonomy" id="2528021"/>
    <lineage>
        <taxon>Bacteria</taxon>
        <taxon>Pseudomonadati</taxon>
        <taxon>Planctomycetota</taxon>
        <taxon>Planctomycetia</taxon>
        <taxon>Pirellulales</taxon>
        <taxon>Pirellulaceae</taxon>
        <taxon>Anatilimnocola</taxon>
    </lineage>
</organism>
<dbReference type="OrthoDB" id="9809549at2"/>